<accession>A0A915LAY9</accession>
<dbReference type="Proteomes" id="UP000887565">
    <property type="component" value="Unplaced"/>
</dbReference>
<evidence type="ECO:0000313" key="1">
    <source>
        <dbReference type="Proteomes" id="UP000887565"/>
    </source>
</evidence>
<proteinExistence type="predicted"/>
<evidence type="ECO:0000313" key="2">
    <source>
        <dbReference type="WBParaSite" id="nRc.2.0.1.t48254-RA"/>
    </source>
</evidence>
<keyword evidence="1" id="KW-1185">Reference proteome</keyword>
<dbReference type="InterPro" id="IPR036910">
    <property type="entry name" value="HMG_box_dom_sf"/>
</dbReference>
<protein>
    <submittedName>
        <fullName evidence="2">HMG box domain-containing protein</fullName>
    </submittedName>
</protein>
<dbReference type="SUPFAM" id="SSF47095">
    <property type="entry name" value="HMG-box"/>
    <property type="match status" value="1"/>
</dbReference>
<reference evidence="2" key="1">
    <citation type="submission" date="2022-11" db="UniProtKB">
        <authorList>
            <consortium name="WormBaseParasite"/>
        </authorList>
    </citation>
    <scope>IDENTIFICATION</scope>
</reference>
<dbReference type="Gene3D" id="1.10.30.10">
    <property type="entry name" value="High mobility group box domain"/>
    <property type="match status" value="1"/>
</dbReference>
<sequence length="63" mass="7314">MEHATTTVANRISEVQHRVRPPKPVRTAFAFFVQDNFVKIARQLNTRSPLPVMKVLARKWKKA</sequence>
<dbReference type="CDD" id="cd00084">
    <property type="entry name" value="HMG-box_SF"/>
    <property type="match status" value="1"/>
</dbReference>
<organism evidence="1 2">
    <name type="scientific">Romanomermis culicivorax</name>
    <name type="common">Nematode worm</name>
    <dbReference type="NCBI Taxonomy" id="13658"/>
    <lineage>
        <taxon>Eukaryota</taxon>
        <taxon>Metazoa</taxon>
        <taxon>Ecdysozoa</taxon>
        <taxon>Nematoda</taxon>
        <taxon>Enoplea</taxon>
        <taxon>Dorylaimia</taxon>
        <taxon>Mermithida</taxon>
        <taxon>Mermithoidea</taxon>
        <taxon>Mermithidae</taxon>
        <taxon>Romanomermis</taxon>
    </lineage>
</organism>
<dbReference type="WBParaSite" id="nRc.2.0.1.t48254-RA">
    <property type="protein sequence ID" value="nRc.2.0.1.t48254-RA"/>
    <property type="gene ID" value="nRc.2.0.1.g48254"/>
</dbReference>
<name>A0A915LAY9_ROMCU</name>
<dbReference type="AlphaFoldDB" id="A0A915LAY9"/>